<feature type="domain" description="DUF7760" evidence="1">
    <location>
        <begin position="31"/>
        <end position="123"/>
    </location>
</feature>
<gene>
    <name evidence="2" type="ORF">g.57860</name>
</gene>
<dbReference type="InterPro" id="IPR056662">
    <property type="entry name" value="DUF7760"/>
</dbReference>
<name>A0A146LEK9_LYGHE</name>
<reference evidence="2" key="1">
    <citation type="journal article" date="2016" name="Gigascience">
        <title>De novo construction of an expanded transcriptome assembly for the western tarnished plant bug, Lygus hesperus.</title>
        <authorList>
            <person name="Tassone E.E."/>
            <person name="Geib S.M."/>
            <person name="Hall B."/>
            <person name="Fabrick J.A."/>
            <person name="Brent C.S."/>
            <person name="Hull J.J."/>
        </authorList>
    </citation>
    <scope>NUCLEOTIDE SEQUENCE</scope>
</reference>
<organism evidence="2">
    <name type="scientific">Lygus hesperus</name>
    <name type="common">Western plant bug</name>
    <dbReference type="NCBI Taxonomy" id="30085"/>
    <lineage>
        <taxon>Eukaryota</taxon>
        <taxon>Metazoa</taxon>
        <taxon>Ecdysozoa</taxon>
        <taxon>Arthropoda</taxon>
        <taxon>Hexapoda</taxon>
        <taxon>Insecta</taxon>
        <taxon>Pterygota</taxon>
        <taxon>Neoptera</taxon>
        <taxon>Paraneoptera</taxon>
        <taxon>Hemiptera</taxon>
        <taxon>Heteroptera</taxon>
        <taxon>Panheteroptera</taxon>
        <taxon>Cimicomorpha</taxon>
        <taxon>Miridae</taxon>
        <taxon>Mirini</taxon>
        <taxon>Lygus</taxon>
    </lineage>
</organism>
<proteinExistence type="predicted"/>
<dbReference type="AlphaFoldDB" id="A0A146LEK9"/>
<dbReference type="EMBL" id="GDHC01011925">
    <property type="protein sequence ID" value="JAQ06704.1"/>
    <property type="molecule type" value="Transcribed_RNA"/>
</dbReference>
<sequence>MALASTRSSTKTTSCSVLSAVNAYDSTLCGVDALYSILDDHTASTQVATLEGYYAQHALPAFVQVAVAHALVEGSAYTELQSLLTLLRQRISDEVADKEGYAMKTTEEQLNLQATQKSLCDVEGVL</sequence>
<protein>
    <recommendedName>
        <fullName evidence="1">DUF7760 domain-containing protein</fullName>
    </recommendedName>
</protein>
<dbReference type="Pfam" id="PF24949">
    <property type="entry name" value="DUF7760"/>
    <property type="match status" value="1"/>
</dbReference>
<evidence type="ECO:0000313" key="2">
    <source>
        <dbReference type="EMBL" id="JAQ06704.1"/>
    </source>
</evidence>
<evidence type="ECO:0000259" key="1">
    <source>
        <dbReference type="Pfam" id="PF24949"/>
    </source>
</evidence>
<accession>A0A146LEK9</accession>